<dbReference type="EMBL" id="BBTG02000023">
    <property type="protein sequence ID" value="GAO15298.1"/>
    <property type="molecule type" value="Genomic_DNA"/>
</dbReference>
<dbReference type="KEGG" id="uvi:66065662"/>
<sequence>MIPSPSSGNATLPAFAAATPHFLLGRAQCPGGTFPCPTSLGAVFSDICCKTDQLCTLDGGNNAACCPSGAVCTGSAPSPVTSTVPPAPTSYVTNPYYSFPYAPASLANSAACASATSACSSHYDACVTNLGGSGYGVTIDVPGGGGTTVNPDNHRLGPSATAVCSSLSSQACASLGATRCDSFSQGSAASSGRSRRKRSVAVTIAISTILPMVIASAA</sequence>
<organism evidence="1 4">
    <name type="scientific">Ustilaginoidea virens</name>
    <name type="common">Rice false smut fungus</name>
    <name type="synonym">Villosiclava virens</name>
    <dbReference type="NCBI Taxonomy" id="1159556"/>
    <lineage>
        <taxon>Eukaryota</taxon>
        <taxon>Fungi</taxon>
        <taxon>Dikarya</taxon>
        <taxon>Ascomycota</taxon>
        <taxon>Pezizomycotina</taxon>
        <taxon>Sordariomycetes</taxon>
        <taxon>Hypocreomycetidae</taxon>
        <taxon>Hypocreales</taxon>
        <taxon>Clavicipitaceae</taxon>
        <taxon>Ustilaginoidea</taxon>
    </lineage>
</organism>
<dbReference type="EMBL" id="CP072756">
    <property type="protein sequence ID" value="QUC20643.1"/>
    <property type="molecule type" value="Genomic_DNA"/>
</dbReference>
<evidence type="ECO:0000313" key="4">
    <source>
        <dbReference type="Proteomes" id="UP000054053"/>
    </source>
</evidence>
<reference evidence="4" key="2">
    <citation type="journal article" date="2016" name="Genome Announc.">
        <title>Genome sequence of Ustilaginoidea virens IPU010, a rice pathogenic fungus causing false smut.</title>
        <authorList>
            <person name="Kumagai T."/>
            <person name="Ishii T."/>
            <person name="Terai G."/>
            <person name="Umemura M."/>
            <person name="Machida M."/>
            <person name="Asai K."/>
        </authorList>
    </citation>
    <scope>NUCLEOTIDE SEQUENCE [LARGE SCALE GENOMIC DNA]</scope>
    <source>
        <strain evidence="4">IPU010</strain>
    </source>
</reference>
<protein>
    <submittedName>
        <fullName evidence="1">Uncharacterized protein</fullName>
    </submittedName>
</protein>
<dbReference type="HOGENOM" id="CLU_068709_1_0_1"/>
<dbReference type="AlphaFoldDB" id="A0A063BP71"/>
<proteinExistence type="predicted"/>
<dbReference type="Proteomes" id="UP000054053">
    <property type="component" value="Unassembled WGS sequence"/>
</dbReference>
<accession>A0A063BP71</accession>
<evidence type="ECO:0000313" key="3">
    <source>
        <dbReference type="Proteomes" id="UP000027002"/>
    </source>
</evidence>
<gene>
    <name evidence="2" type="ORF">UV8b_04884</name>
    <name evidence="1" type="ORF">UVI_02041210</name>
</gene>
<reference evidence="1" key="1">
    <citation type="journal article" date="2016" name="Genome Announc.">
        <title>Genome Sequence of Ustilaginoidea virens IPU010, a Rice Pathogenic Fungus Causing False Smut.</title>
        <authorList>
            <person name="Kumagai T."/>
            <person name="Ishii T."/>
            <person name="Terai G."/>
            <person name="Umemura M."/>
            <person name="Machida M."/>
            <person name="Asai K."/>
        </authorList>
    </citation>
    <scope>NUCLEOTIDE SEQUENCE [LARGE SCALE GENOMIC DNA]</scope>
    <source>
        <strain evidence="1">IPU010</strain>
    </source>
</reference>
<keyword evidence="3" id="KW-1185">Reference proteome</keyword>
<reference evidence="2" key="3">
    <citation type="submission" date="2020-03" db="EMBL/GenBank/DDBJ databases">
        <title>A mixture of massive structural variations and highly conserved coding sequences in Ustilaginoidea virens genome.</title>
        <authorList>
            <person name="Zhang K."/>
            <person name="Zhao Z."/>
            <person name="Zhang Z."/>
            <person name="Li Y."/>
            <person name="Hsiang T."/>
            <person name="Sun W."/>
        </authorList>
    </citation>
    <scope>NUCLEOTIDE SEQUENCE</scope>
    <source>
        <strain evidence="2">UV-8b</strain>
    </source>
</reference>
<dbReference type="OrthoDB" id="5410926at2759"/>
<dbReference type="Proteomes" id="UP000027002">
    <property type="component" value="Chromosome 4"/>
</dbReference>
<dbReference type="GeneID" id="66065662"/>
<evidence type="ECO:0000313" key="2">
    <source>
        <dbReference type="EMBL" id="QUC20643.1"/>
    </source>
</evidence>
<dbReference type="PANTHER" id="PTHR39599:SF1">
    <property type="entry name" value="GPI-ANCHORED PROTEIN (EUROFUNG)"/>
    <property type="match status" value="1"/>
</dbReference>
<evidence type="ECO:0000313" key="1">
    <source>
        <dbReference type="EMBL" id="GAO15298.1"/>
    </source>
</evidence>
<dbReference type="PANTHER" id="PTHR39599">
    <property type="entry name" value="GPI-ANCHORED PROTEIN (EUROFUNG)-RELATED-RELATED"/>
    <property type="match status" value="1"/>
</dbReference>
<name>A0A063BP71_USTVR</name>
<dbReference type="RefSeq" id="XP_042998316.1">
    <property type="nucleotide sequence ID" value="XM_043142382.1"/>
</dbReference>